<accession>A0ABQ5K259</accession>
<proteinExistence type="predicted"/>
<dbReference type="EMBL" id="BQXS01012513">
    <property type="protein sequence ID" value="GKT24276.1"/>
    <property type="molecule type" value="Genomic_DNA"/>
</dbReference>
<dbReference type="PANTHER" id="PTHR37028:SF4">
    <property type="entry name" value="ALMS MOTIF DOMAIN-CONTAINING PROTEIN"/>
    <property type="match status" value="1"/>
</dbReference>
<reference evidence="1" key="1">
    <citation type="submission" date="2022-03" db="EMBL/GenBank/DDBJ databases">
        <title>Draft genome sequence of Aduncisulcus paluster, a free-living microaerophilic Fornicata.</title>
        <authorList>
            <person name="Yuyama I."/>
            <person name="Kume K."/>
            <person name="Tamura T."/>
            <person name="Inagaki Y."/>
            <person name="Hashimoto T."/>
        </authorList>
    </citation>
    <scope>NUCLEOTIDE SEQUENCE</scope>
    <source>
        <strain evidence="1">NY0171</strain>
    </source>
</reference>
<comment type="caution">
    <text evidence="1">The sequence shown here is derived from an EMBL/GenBank/DDBJ whole genome shotgun (WGS) entry which is preliminary data.</text>
</comment>
<evidence type="ECO:0000313" key="1">
    <source>
        <dbReference type="EMBL" id="GKT24276.1"/>
    </source>
</evidence>
<sequence length="495" mass="57650">MRAEAESLDLEQCTFKPIINQKSAEITADLRPVHQRVWEVGRRQQEIMLQKQKLAESRNPKPFISKKSRILAQKRSRGFSANDTVEKRLLQESILKEQKMKQKRKDMEKKREEECTFAPRISKETEFIVADSDHFKGRNADFLTRQKAFASKRDREISSIKEDLSKEYTFQPKVSDFPDAGDSFGKSYEVREKDVVKRLTKSGANIKKKRSMLEMNHMASIPFKPEINPRSHKLAITARQKRPASSGSFGGLGIKMKRDQLKHKYEVEEFQECTFKPQLLKSQKKFKVQSIYHEKDPQAIMKSIERTKKRQAVKSMELEMESREKEYADCTFQPELISSSPHTLNSIYRRPVVVRGLGKHLERQYSGRKQREVKKQATASTHGSYTFMESTKFSPRSVPQRFVPTVRYDSSYTMPRPFKLSSDPRAKTRKQYAKALEDEKKYGECSFTPVINLSSPSHGRTDGVDVFEEIFEASEGDDWHMEYQNLDRDLFRALL</sequence>
<gene>
    <name evidence="1" type="ORF">ADUPG1_012685</name>
</gene>
<keyword evidence="2" id="KW-1185">Reference proteome</keyword>
<name>A0ABQ5K259_9EUKA</name>
<dbReference type="PANTHER" id="PTHR37028">
    <property type="entry name" value="UNNAMED PRODUCT-RELATED"/>
    <property type="match status" value="1"/>
</dbReference>
<organism evidence="1 2">
    <name type="scientific">Aduncisulcus paluster</name>
    <dbReference type="NCBI Taxonomy" id="2918883"/>
    <lineage>
        <taxon>Eukaryota</taxon>
        <taxon>Metamonada</taxon>
        <taxon>Carpediemonas-like organisms</taxon>
        <taxon>Aduncisulcus</taxon>
    </lineage>
</organism>
<evidence type="ECO:0000313" key="2">
    <source>
        <dbReference type="Proteomes" id="UP001057375"/>
    </source>
</evidence>
<dbReference type="Proteomes" id="UP001057375">
    <property type="component" value="Unassembled WGS sequence"/>
</dbReference>
<protein>
    <submittedName>
        <fullName evidence="1">Uncharacterized protein</fullName>
    </submittedName>
</protein>